<keyword evidence="8" id="KW-0966">Cell projection</keyword>
<organism evidence="9 10">
    <name type="scientific">Lagenidium giganteum</name>
    <dbReference type="NCBI Taxonomy" id="4803"/>
    <lineage>
        <taxon>Eukaryota</taxon>
        <taxon>Sar</taxon>
        <taxon>Stramenopiles</taxon>
        <taxon>Oomycota</taxon>
        <taxon>Peronosporomycetes</taxon>
        <taxon>Pythiales</taxon>
        <taxon>Pythiaceae</taxon>
    </lineage>
</organism>
<reference evidence="9" key="2">
    <citation type="journal article" date="2023" name="Microbiol Resour">
        <title>Decontamination and Annotation of the Draft Genome Sequence of the Oomycete Lagenidium giganteum ARSEF 373.</title>
        <authorList>
            <person name="Morgan W.R."/>
            <person name="Tartar A."/>
        </authorList>
    </citation>
    <scope>NUCLEOTIDE SEQUENCE</scope>
    <source>
        <strain evidence="9">ARSEF 373</strain>
    </source>
</reference>
<reference evidence="9" key="1">
    <citation type="submission" date="2022-11" db="EMBL/GenBank/DDBJ databases">
        <authorList>
            <person name="Morgan W.R."/>
            <person name="Tartar A."/>
        </authorList>
    </citation>
    <scope>NUCLEOTIDE SEQUENCE</scope>
    <source>
        <strain evidence="9">ARSEF 373</strain>
    </source>
</reference>
<proteinExistence type="predicted"/>
<evidence type="ECO:0000256" key="7">
    <source>
        <dbReference type="ARBA" id="ARBA00023212"/>
    </source>
</evidence>
<gene>
    <name evidence="9" type="ORF">N0F65_003658</name>
</gene>
<keyword evidence="5" id="KW-0282">Flagellum</keyword>
<dbReference type="SMART" id="SM00698">
    <property type="entry name" value="MORN"/>
    <property type="match status" value="9"/>
</dbReference>
<keyword evidence="7" id="KW-0206">Cytoskeleton</keyword>
<comment type="subcellular location">
    <subcellularLocation>
        <location evidence="1">Cell projection</location>
        <location evidence="1">Cilium</location>
        <location evidence="1">Flagellum</location>
    </subcellularLocation>
    <subcellularLocation>
        <location evidence="2">Cytoplasm</location>
        <location evidence="2">Cytoskeleton</location>
        <location evidence="2">Cilium axoneme</location>
    </subcellularLocation>
</comment>
<name>A0AAV2YJY7_9STRA</name>
<evidence type="ECO:0000256" key="8">
    <source>
        <dbReference type="ARBA" id="ARBA00023273"/>
    </source>
</evidence>
<sequence length="714" mass="79805">MVASSVQTKRPLDPRVLANVISKYDGERVRVPECDEPVYHGHGQAHFRTGFVYTGTFAMGRMHGVGRVEWENGVAYEGELVDNEIHGTGRYTWPNGSSYVGDVVDGKRHGKGVFIAGNLGVPNVGQTDAAPGEGHTSTESLDSLSEALRFQFSEDLESNITVRSNARYEGEWAHGLPHGNGQLVYDDALNIRYEGQFVQGQRHGRGKMRYASGDVYEGEWANDVKCGHGVMTWSHDKNTLEKYEGAWVNDQQHGYGRHVWLNSKQKEKNWFEGEFQNGLRDGRGVFYYANGARYEGSWRANLKEGHGLFFYEDGRVFVGSFAQDRSVEAMPSPVAHDQHGNASDGATHAVTTTAAQSNGNSTNNGANGSSIRMVLYIEELLPQVAHDKNDKSRKAVENAALRVNTELRSLYRHYTKEPASVVAAPSTDDPTSTSNASGAMLLELHECCRMLADCGLSIGRGRVEEFLLDIRRAQRRTALQNANAIEEDWTVPLQPAHRSEIVDILAHDRLVLFREFVELLVRLAHWYKTRDGELHGSFALAEAFAEFFEGLTRERQLFLQLHHHSLPNQEQPLHHQLYGRDLQVMFKKHQQTLCRMYDTAADHNQGVVSVRALLATVRGTAGGQFFHTSFRIRDALTAIAQVFAGRSVRESGNGDSAVDPYLVDIELVYSEYVDCLAVVLHAKQRIEATTIDNTPLYVTFDRYLQSLTSISNVM</sequence>
<evidence type="ECO:0000256" key="3">
    <source>
        <dbReference type="ARBA" id="ARBA00022490"/>
    </source>
</evidence>
<keyword evidence="10" id="KW-1185">Reference proteome</keyword>
<evidence type="ECO:0000256" key="1">
    <source>
        <dbReference type="ARBA" id="ARBA00004230"/>
    </source>
</evidence>
<dbReference type="PANTHER" id="PTHR46613:SF1">
    <property type="entry name" value="RADIAL SPOKE HEAD 10 HOMOLOG B-RELATED"/>
    <property type="match status" value="1"/>
</dbReference>
<evidence type="ECO:0000313" key="9">
    <source>
        <dbReference type="EMBL" id="DAZ93608.1"/>
    </source>
</evidence>
<dbReference type="InterPro" id="IPR003409">
    <property type="entry name" value="MORN"/>
</dbReference>
<evidence type="ECO:0000256" key="4">
    <source>
        <dbReference type="ARBA" id="ARBA00022737"/>
    </source>
</evidence>
<dbReference type="GO" id="GO:0005930">
    <property type="term" value="C:axoneme"/>
    <property type="evidence" value="ECO:0007669"/>
    <property type="project" value="UniProtKB-SubCell"/>
</dbReference>
<dbReference type="EMBL" id="DAKRPA010000304">
    <property type="protein sequence ID" value="DAZ93608.1"/>
    <property type="molecule type" value="Genomic_DNA"/>
</dbReference>
<dbReference type="SUPFAM" id="SSF82185">
    <property type="entry name" value="Histone H3 K4-specific methyltransferase SET7/9 N-terminal domain"/>
    <property type="match status" value="3"/>
</dbReference>
<evidence type="ECO:0000256" key="2">
    <source>
        <dbReference type="ARBA" id="ARBA00004430"/>
    </source>
</evidence>
<comment type="caution">
    <text evidence="9">The sequence shown here is derived from an EMBL/GenBank/DDBJ whole genome shotgun (WGS) entry which is preliminary data.</text>
</comment>
<evidence type="ECO:0000313" key="10">
    <source>
        <dbReference type="Proteomes" id="UP001146120"/>
    </source>
</evidence>
<evidence type="ECO:0000256" key="6">
    <source>
        <dbReference type="ARBA" id="ARBA00023069"/>
    </source>
</evidence>
<dbReference type="GO" id="GO:0031514">
    <property type="term" value="C:motile cilium"/>
    <property type="evidence" value="ECO:0007669"/>
    <property type="project" value="UniProtKB-SubCell"/>
</dbReference>
<evidence type="ECO:0000256" key="5">
    <source>
        <dbReference type="ARBA" id="ARBA00022846"/>
    </source>
</evidence>
<protein>
    <submittedName>
        <fullName evidence="9">Uncharacterized protein</fullName>
    </submittedName>
</protein>
<dbReference type="Pfam" id="PF02493">
    <property type="entry name" value="MORN"/>
    <property type="match status" value="9"/>
</dbReference>
<dbReference type="Proteomes" id="UP001146120">
    <property type="component" value="Unassembled WGS sequence"/>
</dbReference>
<dbReference type="AlphaFoldDB" id="A0AAV2YJY7"/>
<keyword evidence="6" id="KW-0969">Cilium</keyword>
<dbReference type="Gene3D" id="2.20.110.10">
    <property type="entry name" value="Histone H3 K4-specific methyltransferase SET7/9 N-terminal domain"/>
    <property type="match status" value="4"/>
</dbReference>
<dbReference type="PANTHER" id="PTHR46613">
    <property type="entry name" value="RADIAL SPOKE HEAD 10 HOMOLOG B-RELATED"/>
    <property type="match status" value="1"/>
</dbReference>
<keyword evidence="3" id="KW-0963">Cytoplasm</keyword>
<accession>A0AAV2YJY7</accession>
<keyword evidence="4" id="KW-0677">Repeat</keyword>